<comment type="caution">
    <text evidence="7">The sequence shown here is derived from an EMBL/GenBank/DDBJ whole genome shotgun (WGS) entry which is preliminary data.</text>
</comment>
<feature type="transmembrane region" description="Helical" evidence="5">
    <location>
        <begin position="54"/>
        <end position="77"/>
    </location>
</feature>
<dbReference type="RefSeq" id="WP_225958818.1">
    <property type="nucleotide sequence ID" value="NZ_BAAASY010000004.1"/>
</dbReference>
<dbReference type="EMBL" id="JADBEF010000001">
    <property type="protein sequence ID" value="MBE1562786.1"/>
    <property type="molecule type" value="Genomic_DNA"/>
</dbReference>
<feature type="domain" description="Major facilitator superfamily (MFS) profile" evidence="6">
    <location>
        <begin position="17"/>
        <end position="395"/>
    </location>
</feature>
<keyword evidence="8" id="KW-1185">Reference proteome</keyword>
<comment type="subcellular location">
    <subcellularLocation>
        <location evidence="1">Cell membrane</location>
        <topology evidence="1">Multi-pass membrane protein</topology>
    </subcellularLocation>
</comment>
<evidence type="ECO:0000256" key="2">
    <source>
        <dbReference type="ARBA" id="ARBA00022692"/>
    </source>
</evidence>
<dbReference type="PANTHER" id="PTHR23523:SF2">
    <property type="entry name" value="2-NITROIMIDAZOLE TRANSPORTER"/>
    <property type="match status" value="1"/>
</dbReference>
<accession>A0ABR9KL89</accession>
<dbReference type="SUPFAM" id="SSF103473">
    <property type="entry name" value="MFS general substrate transporter"/>
    <property type="match status" value="1"/>
</dbReference>
<feature type="transmembrane region" description="Helical" evidence="5">
    <location>
        <begin position="137"/>
        <end position="159"/>
    </location>
</feature>
<feature type="transmembrane region" description="Helical" evidence="5">
    <location>
        <begin position="12"/>
        <end position="34"/>
    </location>
</feature>
<feature type="transmembrane region" description="Helical" evidence="5">
    <location>
        <begin position="252"/>
        <end position="275"/>
    </location>
</feature>
<feature type="transmembrane region" description="Helical" evidence="5">
    <location>
        <begin position="84"/>
        <end position="102"/>
    </location>
</feature>
<dbReference type="PROSITE" id="PS50850">
    <property type="entry name" value="MFS"/>
    <property type="match status" value="1"/>
</dbReference>
<reference evidence="7 8" key="1">
    <citation type="submission" date="2020-10" db="EMBL/GenBank/DDBJ databases">
        <title>Sequencing the genomes of 1000 actinobacteria strains.</title>
        <authorList>
            <person name="Klenk H.-P."/>
        </authorList>
    </citation>
    <scope>NUCLEOTIDE SEQUENCE [LARGE SCALE GENOMIC DNA]</scope>
    <source>
        <strain evidence="7 8">DSM 43748</strain>
    </source>
</reference>
<protein>
    <submittedName>
        <fullName evidence="7">CP family cyanate transporter-like MFS transporter</fullName>
    </submittedName>
</protein>
<proteinExistence type="predicted"/>
<feature type="transmembrane region" description="Helical" evidence="5">
    <location>
        <begin position="215"/>
        <end position="237"/>
    </location>
</feature>
<feature type="transmembrane region" description="Helical" evidence="5">
    <location>
        <begin position="282"/>
        <end position="301"/>
    </location>
</feature>
<feature type="transmembrane region" description="Helical" evidence="5">
    <location>
        <begin position="307"/>
        <end position="331"/>
    </location>
</feature>
<dbReference type="PANTHER" id="PTHR23523">
    <property type="match status" value="1"/>
</dbReference>
<keyword evidence="4 5" id="KW-0472">Membrane</keyword>
<dbReference type="Proteomes" id="UP000661607">
    <property type="component" value="Unassembled WGS sequence"/>
</dbReference>
<dbReference type="Gene3D" id="1.20.1250.20">
    <property type="entry name" value="MFS general substrate transporter like domains"/>
    <property type="match status" value="2"/>
</dbReference>
<dbReference type="InterPro" id="IPR052524">
    <property type="entry name" value="MFS_Cyanate_Porter"/>
</dbReference>
<gene>
    <name evidence="7" type="ORF">H4W81_005565</name>
</gene>
<evidence type="ECO:0000256" key="3">
    <source>
        <dbReference type="ARBA" id="ARBA00022989"/>
    </source>
</evidence>
<organism evidence="7 8">
    <name type="scientific">Nonomuraea africana</name>
    <dbReference type="NCBI Taxonomy" id="46171"/>
    <lineage>
        <taxon>Bacteria</taxon>
        <taxon>Bacillati</taxon>
        <taxon>Actinomycetota</taxon>
        <taxon>Actinomycetes</taxon>
        <taxon>Streptosporangiales</taxon>
        <taxon>Streptosporangiaceae</taxon>
        <taxon>Nonomuraea</taxon>
    </lineage>
</organism>
<keyword evidence="2 5" id="KW-0812">Transmembrane</keyword>
<evidence type="ECO:0000256" key="5">
    <source>
        <dbReference type="SAM" id="Phobius"/>
    </source>
</evidence>
<evidence type="ECO:0000256" key="1">
    <source>
        <dbReference type="ARBA" id="ARBA00004651"/>
    </source>
</evidence>
<keyword evidence="3 5" id="KW-1133">Transmembrane helix</keyword>
<evidence type="ECO:0000313" key="7">
    <source>
        <dbReference type="EMBL" id="MBE1562786.1"/>
    </source>
</evidence>
<dbReference type="Pfam" id="PF07690">
    <property type="entry name" value="MFS_1"/>
    <property type="match status" value="1"/>
</dbReference>
<dbReference type="InterPro" id="IPR020846">
    <property type="entry name" value="MFS_dom"/>
</dbReference>
<evidence type="ECO:0000259" key="6">
    <source>
        <dbReference type="PROSITE" id="PS50850"/>
    </source>
</evidence>
<feature type="transmembrane region" description="Helical" evidence="5">
    <location>
        <begin position="174"/>
        <end position="194"/>
    </location>
</feature>
<evidence type="ECO:0000256" key="4">
    <source>
        <dbReference type="ARBA" id="ARBA00023136"/>
    </source>
</evidence>
<feature type="transmembrane region" description="Helical" evidence="5">
    <location>
        <begin position="108"/>
        <end position="130"/>
    </location>
</feature>
<feature type="transmembrane region" description="Helical" evidence="5">
    <location>
        <begin position="343"/>
        <end position="363"/>
    </location>
</feature>
<name>A0ABR9KL89_9ACTN</name>
<sequence length="396" mass="40099">MSVECQDRAPGVAAGGVLFSVAVALTALNLRPAVTSVGPLLDETRGSLGASETWAGLLTTVPVLCFAIAGLVAPLLARRAGVGAAVGIALAMLAGGLVVRVLDGPLLMIGGTLVAAAGIAFAGVLIPVVVKESFPALIGLMTGVYTASLQLGATLGSALTPPLDTALGGWRPALASWAALAVLALVVWTAAARRGGFRAAAQADRQGRSLLRNRLAWIITVFFGLQALLAFVVIGWLPRVLMDVGGVSRGEAGLLLGLLALLALPISLVVPALAARRGSQSGWIVGLGACGLAGLLGLLLAPSFSPLLWTVLLGLGMSVFSLALTTIALRARTSEDTAKLSGMAQGFGYLLAAAGPFLFGLLHDVTGGWTVPFLLLIGVLVVQIGFGALAGRPRYV</sequence>
<dbReference type="InterPro" id="IPR036259">
    <property type="entry name" value="MFS_trans_sf"/>
</dbReference>
<feature type="transmembrane region" description="Helical" evidence="5">
    <location>
        <begin position="369"/>
        <end position="390"/>
    </location>
</feature>
<evidence type="ECO:0000313" key="8">
    <source>
        <dbReference type="Proteomes" id="UP000661607"/>
    </source>
</evidence>
<dbReference type="InterPro" id="IPR011701">
    <property type="entry name" value="MFS"/>
</dbReference>